<name>A0ACB8BPZ3_9AGAM</name>
<accession>A0ACB8BPZ3</accession>
<reference evidence="1" key="1">
    <citation type="journal article" date="2021" name="New Phytol.">
        <title>Evolutionary innovations through gain and loss of genes in the ectomycorrhizal Boletales.</title>
        <authorList>
            <person name="Wu G."/>
            <person name="Miyauchi S."/>
            <person name="Morin E."/>
            <person name="Kuo A."/>
            <person name="Drula E."/>
            <person name="Varga T."/>
            <person name="Kohler A."/>
            <person name="Feng B."/>
            <person name="Cao Y."/>
            <person name="Lipzen A."/>
            <person name="Daum C."/>
            <person name="Hundley H."/>
            <person name="Pangilinan J."/>
            <person name="Johnson J."/>
            <person name="Barry K."/>
            <person name="LaButti K."/>
            <person name="Ng V."/>
            <person name="Ahrendt S."/>
            <person name="Min B."/>
            <person name="Choi I.G."/>
            <person name="Park H."/>
            <person name="Plett J.M."/>
            <person name="Magnuson J."/>
            <person name="Spatafora J.W."/>
            <person name="Nagy L.G."/>
            <person name="Henrissat B."/>
            <person name="Grigoriev I.V."/>
            <person name="Yang Z.L."/>
            <person name="Xu J."/>
            <person name="Martin F.M."/>
        </authorList>
    </citation>
    <scope>NUCLEOTIDE SEQUENCE</scope>
    <source>
        <strain evidence="1">KUC20120723A-06</strain>
    </source>
</reference>
<protein>
    <submittedName>
        <fullName evidence="1">Uncharacterized protein</fullName>
    </submittedName>
</protein>
<evidence type="ECO:0000313" key="2">
    <source>
        <dbReference type="Proteomes" id="UP000790709"/>
    </source>
</evidence>
<keyword evidence="2" id="KW-1185">Reference proteome</keyword>
<comment type="caution">
    <text evidence="1">The sequence shown here is derived from an EMBL/GenBank/DDBJ whole genome shotgun (WGS) entry which is preliminary data.</text>
</comment>
<sequence>MSNTLLACPPYVPPPRSSTATIISFDSGTKRIPRTKDFQIKHGHRHHSFDPEKAPYPLSYDRQVLELESMDHSFVMHVKKSVSVVNFEDGYPKRSLDLGCGGGTWILEAAKEWPECQFVGFDLVDVQIPLSLLPPDISNRVMWVHGNFLTTKLPFDDDEFDHVHMHSIGRGVPENKWGVLFEEINRVLRPGGVVEVLEHDIIFPTLPTWFTAPLRVRNKRADSVHYPNGSHRRTATPPPSSPQDKPPPHDHALLESLYYAVFENRFINLRPTAILPIYFTSNFRRVTSAPIVHFRMPPLPPLQPLPQPLPPSALLMNDSDRSVDSDSKVESKPQPIPLIDGPPTPRPFSVSFSSTDSSATMNSSSTGESSLFSIGHATSDTTLTFPSYNTPECGQTRTSSPSPSAISHTTTSESSHVVKTPLYILDSSAAESTLMGVAPSQSLIPLEELDRLNETSLSMQLYWSYQSVLACQESMWEELVDRMRNREEDLRALGWESDQELGELHSRTKFEVLIERYKRDMQARISLWCSLSKFGWEVPLREPLSKAELVEEERLYKAMIEARQHASEEDLQTPCRSVRIFMGYKGC</sequence>
<evidence type="ECO:0000313" key="1">
    <source>
        <dbReference type="EMBL" id="KAH7927288.1"/>
    </source>
</evidence>
<proteinExistence type="predicted"/>
<dbReference type="Proteomes" id="UP000790709">
    <property type="component" value="Unassembled WGS sequence"/>
</dbReference>
<dbReference type="EMBL" id="MU266369">
    <property type="protein sequence ID" value="KAH7927288.1"/>
    <property type="molecule type" value="Genomic_DNA"/>
</dbReference>
<gene>
    <name evidence="1" type="ORF">BV22DRAFT_1032037</name>
</gene>
<organism evidence="1 2">
    <name type="scientific">Leucogyrophana mollusca</name>
    <dbReference type="NCBI Taxonomy" id="85980"/>
    <lineage>
        <taxon>Eukaryota</taxon>
        <taxon>Fungi</taxon>
        <taxon>Dikarya</taxon>
        <taxon>Basidiomycota</taxon>
        <taxon>Agaricomycotina</taxon>
        <taxon>Agaricomycetes</taxon>
        <taxon>Agaricomycetidae</taxon>
        <taxon>Boletales</taxon>
        <taxon>Boletales incertae sedis</taxon>
        <taxon>Leucogyrophana</taxon>
    </lineage>
</organism>